<evidence type="ECO:0000313" key="1">
    <source>
        <dbReference type="EMBL" id="CEA02904.1"/>
    </source>
</evidence>
<accession>A0A078M9J7</accession>
<organism evidence="1 2">
    <name type="scientific">Jeotgalicoccus saudimassiliensis</name>
    <dbReference type="NCBI Taxonomy" id="1461582"/>
    <lineage>
        <taxon>Bacteria</taxon>
        <taxon>Bacillati</taxon>
        <taxon>Bacillota</taxon>
        <taxon>Bacilli</taxon>
        <taxon>Bacillales</taxon>
        <taxon>Staphylococcaceae</taxon>
        <taxon>Jeotgalicoccus</taxon>
    </lineage>
</organism>
<protein>
    <submittedName>
        <fullName evidence="1">YwhD family protein</fullName>
    </submittedName>
</protein>
<dbReference type="eggNOG" id="ENOG502Z8XT">
    <property type="taxonomic scope" value="Bacteria"/>
</dbReference>
<dbReference type="InterPro" id="IPR014852">
    <property type="entry name" value="YwhD"/>
</dbReference>
<dbReference type="Pfam" id="PF08741">
    <property type="entry name" value="YwhD"/>
    <property type="match status" value="1"/>
</dbReference>
<proteinExistence type="predicted"/>
<evidence type="ECO:0000313" key="2">
    <source>
        <dbReference type="Proteomes" id="UP000044136"/>
    </source>
</evidence>
<reference evidence="1 2" key="1">
    <citation type="submission" date="2014-07" db="EMBL/GenBank/DDBJ databases">
        <authorList>
            <person name="Urmite Genomes Urmite Genomes"/>
        </authorList>
    </citation>
    <scope>NUCLEOTIDE SEQUENCE [LARGE SCALE GENOMIC DNA]</scope>
    <source>
        <strain evidence="1 2">13MG44_air</strain>
    </source>
</reference>
<dbReference type="OrthoDB" id="2374547at2"/>
<dbReference type="Proteomes" id="UP000044136">
    <property type="component" value="Unassembled WGS sequence"/>
</dbReference>
<dbReference type="STRING" id="1461582.BN1048_01898"/>
<dbReference type="EMBL" id="CCSE01000001">
    <property type="protein sequence ID" value="CEA02904.1"/>
    <property type="molecule type" value="Genomic_DNA"/>
</dbReference>
<dbReference type="RefSeq" id="WP_035810590.1">
    <property type="nucleotide sequence ID" value="NZ_CCSE01000001.1"/>
</dbReference>
<keyword evidence="2" id="KW-1185">Reference proteome</keyword>
<gene>
    <name evidence="1" type="ORF">BN1048_01898</name>
</gene>
<sequence>MAEEQPKKKPGFQFNIIKNDPLDGHRGQNFGAISLENIAPVYINIDTQEAELDIGGLHGKAEVEKRVKWIKDKAEAEGPDAKEYFLIWIAVERTEAGPVYNGAGACYLMVNKEKRRGYKMMHEHVNSLDDAMKGRIKLDILDDHSKETLKQFLINHNEEMWNISQDMRAAFDK</sequence>
<dbReference type="AlphaFoldDB" id="A0A078M9J7"/>
<name>A0A078M9J7_9STAP</name>
<dbReference type="HOGENOM" id="CLU_133833_0_0_9"/>